<dbReference type="Pfam" id="PF04825">
    <property type="entry name" value="Rad21_Rec8_N"/>
    <property type="match status" value="1"/>
</dbReference>
<dbReference type="GeneID" id="126884495"/>
<protein>
    <recommendedName>
        <fullName evidence="2">Rad21/Rec8-like protein N-terminal domain-containing protein</fullName>
    </recommendedName>
</protein>
<dbReference type="RefSeq" id="XP_050506390.1">
    <property type="nucleotide sequence ID" value="XM_050650433.1"/>
</dbReference>
<dbReference type="InterPro" id="IPR006910">
    <property type="entry name" value="Rad21_Rec8_N"/>
</dbReference>
<evidence type="ECO:0000313" key="3">
    <source>
        <dbReference type="EnsemblMetazoa" id="XP_050506390.1"/>
    </source>
</evidence>
<name>A0ABM5K875_DIAVI</name>
<evidence type="ECO:0000259" key="2">
    <source>
        <dbReference type="Pfam" id="PF04825"/>
    </source>
</evidence>
<dbReference type="Proteomes" id="UP001652700">
    <property type="component" value="Unplaced"/>
</dbReference>
<feature type="compositionally biased region" description="Basic and acidic residues" evidence="1">
    <location>
        <begin position="513"/>
        <end position="526"/>
    </location>
</feature>
<feature type="domain" description="Rad21/Rec8-like protein N-terminal" evidence="2">
    <location>
        <begin position="1"/>
        <end position="97"/>
    </location>
</feature>
<keyword evidence="4" id="KW-1185">Reference proteome</keyword>
<reference evidence="3" key="1">
    <citation type="submission" date="2025-05" db="UniProtKB">
        <authorList>
            <consortium name="EnsemblMetazoa"/>
        </authorList>
    </citation>
    <scope>IDENTIFICATION</scope>
</reference>
<evidence type="ECO:0000256" key="1">
    <source>
        <dbReference type="SAM" id="MobiDB-lite"/>
    </source>
</evidence>
<accession>A0ABM5K875</accession>
<dbReference type="EnsemblMetazoa" id="XM_050650433.1">
    <property type="protein sequence ID" value="XP_050506390.1"/>
    <property type="gene ID" value="LOC126884495"/>
</dbReference>
<evidence type="ECO:0000313" key="4">
    <source>
        <dbReference type="Proteomes" id="UP001652700"/>
    </source>
</evidence>
<proteinExistence type="predicted"/>
<organism evidence="3 4">
    <name type="scientific">Diabrotica virgifera virgifera</name>
    <name type="common">western corn rootworm</name>
    <dbReference type="NCBI Taxonomy" id="50390"/>
    <lineage>
        <taxon>Eukaryota</taxon>
        <taxon>Metazoa</taxon>
        <taxon>Ecdysozoa</taxon>
        <taxon>Arthropoda</taxon>
        <taxon>Hexapoda</taxon>
        <taxon>Insecta</taxon>
        <taxon>Pterygota</taxon>
        <taxon>Neoptera</taxon>
        <taxon>Endopterygota</taxon>
        <taxon>Coleoptera</taxon>
        <taxon>Polyphaga</taxon>
        <taxon>Cucujiformia</taxon>
        <taxon>Chrysomeloidea</taxon>
        <taxon>Chrysomelidae</taxon>
        <taxon>Galerucinae</taxon>
        <taxon>Diabroticina</taxon>
        <taxon>Diabroticites</taxon>
        <taxon>Diabrotica</taxon>
    </lineage>
</organism>
<feature type="region of interest" description="Disordered" evidence="1">
    <location>
        <begin position="424"/>
        <end position="529"/>
    </location>
</feature>
<sequence length="648" mass="72285">MFYDIILLSSQHKGQYCKAWIAGTRGVKFIKEAEIKELDIAKLCDNIIEYVITASSSPTKRFSLRLSTILTNGAIKILRQQAVILQGECTKAMCVISIPATISVGYDEIGDVMSSLSPVAKVVRKKRAKKVKIINTPDVLQAMEQALLDEHEQTPILLEPAAEAGFSNKVISIVEEVAETRRQQPDEEFLSLGPALNVDDILLETGYPKPRSGSSSSIPYGTIGPQITVVADVHVAIVSPVPELIPSAMIDDVTQRPTVIEEIITEAEMLAEKRSTVIEEIITEAEMLPPTEIPPIATSTPMVDTAAAAKRAVRPGVLKEIQLEEVQEERAEKRAETRKPVEEQRVVSKKEQLVADEEYKRIFLPTSSTRFTRINRCLPGHEDMFVAEYTPSITVFPKKDIIYLYQTEEEQSQIDLEQAVRTAGSSLERTDRQRGTLSMQNITDEPIILPRSTLELQPKPGSTSTPKGKDRPTSLEQELPPNISTTPKGRIRLASEEPTLIDASPRKKAKRQVIPDESRPSDKTKEAPSAIEIELPEAVPSQRTEILSPIIEELLVLPSLPFQSSKLSPQTTVDFKGRHQRLMDIITKFNFDEGFPTIEDLSEKPLNKLHVARCFHDLLALCAFKYVTLIPEENSIELRHIEKGPRFL</sequence>